<evidence type="ECO:0000256" key="3">
    <source>
        <dbReference type="ARBA" id="ARBA00022763"/>
    </source>
</evidence>
<evidence type="ECO:0000256" key="4">
    <source>
        <dbReference type="ARBA" id="ARBA00022801"/>
    </source>
</evidence>
<dbReference type="EC" id="3.4.-.-" evidence="8"/>
<evidence type="ECO:0000256" key="1">
    <source>
        <dbReference type="ARBA" id="ARBA00008136"/>
    </source>
</evidence>
<evidence type="ECO:0000313" key="10">
    <source>
        <dbReference type="Proteomes" id="UP001172778"/>
    </source>
</evidence>
<keyword evidence="5" id="KW-0190">Covalent protein-DNA linkage</keyword>
<evidence type="ECO:0000256" key="6">
    <source>
        <dbReference type="ARBA" id="ARBA00023125"/>
    </source>
</evidence>
<accession>A0ABT7E385</accession>
<proteinExistence type="inferred from homology"/>
<evidence type="ECO:0000256" key="2">
    <source>
        <dbReference type="ARBA" id="ARBA00022670"/>
    </source>
</evidence>
<gene>
    <name evidence="9" type="ORF">PZA18_20900</name>
</gene>
<name>A0ABT7E385_9NEIS</name>
<protein>
    <recommendedName>
        <fullName evidence="8">Abasic site processing protein</fullName>
        <ecNumber evidence="8">3.4.-.-</ecNumber>
    </recommendedName>
</protein>
<dbReference type="RefSeq" id="WP_284102823.1">
    <property type="nucleotide sequence ID" value="NZ_JARRAF010000039.1"/>
</dbReference>
<dbReference type="Gene3D" id="3.90.1680.10">
    <property type="entry name" value="SOS response associated peptidase-like"/>
    <property type="match status" value="1"/>
</dbReference>
<keyword evidence="4 8" id="KW-0378">Hydrolase</keyword>
<dbReference type="EMBL" id="JARRAF010000039">
    <property type="protein sequence ID" value="MDK2126504.1"/>
    <property type="molecule type" value="Genomic_DNA"/>
</dbReference>
<comment type="caution">
    <text evidence="9">The sequence shown here is derived from an EMBL/GenBank/DDBJ whole genome shotgun (WGS) entry which is preliminary data.</text>
</comment>
<dbReference type="InterPro" id="IPR036590">
    <property type="entry name" value="SRAP-like"/>
</dbReference>
<dbReference type="Proteomes" id="UP001172778">
    <property type="component" value="Unassembled WGS sequence"/>
</dbReference>
<comment type="similarity">
    <text evidence="1 8">Belongs to the SOS response-associated peptidase family.</text>
</comment>
<keyword evidence="10" id="KW-1185">Reference proteome</keyword>
<evidence type="ECO:0000256" key="5">
    <source>
        <dbReference type="ARBA" id="ARBA00023124"/>
    </source>
</evidence>
<dbReference type="PANTHER" id="PTHR13604">
    <property type="entry name" value="DC12-RELATED"/>
    <property type="match status" value="1"/>
</dbReference>
<sequence length="220" mass="25070">MCANYRPSRRELIAARYQVQLDVEPKEAWPLSLAPIIRQYEGHRVVEMAQFGLLPHFAKSRQFGRATYNARSETVAEKASFKVSWKKAHFCLIPAGMIMEPCYESGRAVRWEISPKEDEDWAIAGIWSWWKDPETGQGMPSFAMLTLNADQHPLMQRFHKPEDEKRMVYIVDPGDYDTWLSATPDLARAMIAAYPAEKMQARVSASKANVTSPKATGDVF</sequence>
<dbReference type="PANTHER" id="PTHR13604:SF0">
    <property type="entry name" value="ABASIC SITE PROCESSING PROTEIN HMCES"/>
    <property type="match status" value="1"/>
</dbReference>
<dbReference type="InterPro" id="IPR003738">
    <property type="entry name" value="SRAP"/>
</dbReference>
<evidence type="ECO:0000256" key="7">
    <source>
        <dbReference type="ARBA" id="ARBA00023239"/>
    </source>
</evidence>
<organism evidence="9 10">
    <name type="scientific">Parachitinimonas caeni</name>
    <dbReference type="NCBI Taxonomy" id="3031301"/>
    <lineage>
        <taxon>Bacteria</taxon>
        <taxon>Pseudomonadati</taxon>
        <taxon>Pseudomonadota</taxon>
        <taxon>Betaproteobacteria</taxon>
        <taxon>Neisseriales</taxon>
        <taxon>Chitinibacteraceae</taxon>
        <taxon>Parachitinimonas</taxon>
    </lineage>
</organism>
<evidence type="ECO:0000256" key="8">
    <source>
        <dbReference type="RuleBase" id="RU364100"/>
    </source>
</evidence>
<keyword evidence="3" id="KW-0227">DNA damage</keyword>
<reference evidence="9" key="1">
    <citation type="submission" date="2023-03" db="EMBL/GenBank/DDBJ databases">
        <title>Chitinimonas shenzhenensis gen. nov., sp. nov., a novel member of family Burkholderiaceae isolated from activated sludge collected in Shen Zhen, China.</title>
        <authorList>
            <person name="Wang X."/>
        </authorList>
    </citation>
    <scope>NUCLEOTIDE SEQUENCE</scope>
    <source>
        <strain evidence="9">DQS-5</strain>
    </source>
</reference>
<evidence type="ECO:0000313" key="9">
    <source>
        <dbReference type="EMBL" id="MDK2126504.1"/>
    </source>
</evidence>
<dbReference type="Pfam" id="PF02586">
    <property type="entry name" value="SRAP"/>
    <property type="match status" value="1"/>
</dbReference>
<keyword evidence="2 8" id="KW-0645">Protease</keyword>
<dbReference type="SUPFAM" id="SSF143081">
    <property type="entry name" value="BB1717-like"/>
    <property type="match status" value="1"/>
</dbReference>
<keyword evidence="6" id="KW-0238">DNA-binding</keyword>
<keyword evidence="7" id="KW-0456">Lyase</keyword>